<accession>A0A0Q3NTQ5</accession>
<dbReference type="EMBL" id="CM000880">
    <property type="protein sequence ID" value="KQK20854.1"/>
    <property type="molecule type" value="Genomic_DNA"/>
</dbReference>
<reference evidence="3" key="3">
    <citation type="submission" date="2018-08" db="UniProtKB">
        <authorList>
            <consortium name="EnsemblPlants"/>
        </authorList>
    </citation>
    <scope>IDENTIFICATION</scope>
    <source>
        <strain evidence="3">cv. Bd21</strain>
    </source>
</reference>
<evidence type="ECO:0000313" key="3">
    <source>
        <dbReference type="EnsemblPlants" id="KQK20854"/>
    </source>
</evidence>
<name>A0A0Q3NTQ5_BRADI</name>
<keyword evidence="4" id="KW-1185">Reference proteome</keyword>
<dbReference type="EnsemblPlants" id="KQK20854">
    <property type="protein sequence ID" value="KQK20854"/>
    <property type="gene ID" value="BRADI_1g57126v3"/>
</dbReference>
<feature type="region of interest" description="Disordered" evidence="1">
    <location>
        <begin position="1"/>
        <end position="25"/>
    </location>
</feature>
<evidence type="ECO:0000256" key="1">
    <source>
        <dbReference type="SAM" id="MobiDB-lite"/>
    </source>
</evidence>
<dbReference type="AlphaFoldDB" id="A0A0Q3NTQ5"/>
<reference evidence="2 3" key="1">
    <citation type="journal article" date="2010" name="Nature">
        <title>Genome sequencing and analysis of the model grass Brachypodium distachyon.</title>
        <authorList>
            <consortium name="International Brachypodium Initiative"/>
        </authorList>
    </citation>
    <scope>NUCLEOTIDE SEQUENCE [LARGE SCALE GENOMIC DNA]</scope>
    <source>
        <strain evidence="2 3">Bd21</strain>
    </source>
</reference>
<proteinExistence type="predicted"/>
<feature type="region of interest" description="Disordered" evidence="1">
    <location>
        <begin position="87"/>
        <end position="119"/>
    </location>
</feature>
<dbReference type="ExpressionAtlas" id="A0A0Q3NTQ5">
    <property type="expression patterns" value="baseline"/>
</dbReference>
<reference evidence="2" key="2">
    <citation type="submission" date="2017-06" db="EMBL/GenBank/DDBJ databases">
        <title>WGS assembly of Brachypodium distachyon.</title>
        <authorList>
            <consortium name="The International Brachypodium Initiative"/>
            <person name="Lucas S."/>
            <person name="Harmon-Smith M."/>
            <person name="Lail K."/>
            <person name="Tice H."/>
            <person name="Grimwood J."/>
            <person name="Bruce D."/>
            <person name="Barry K."/>
            <person name="Shu S."/>
            <person name="Lindquist E."/>
            <person name="Wang M."/>
            <person name="Pitluck S."/>
            <person name="Vogel J.P."/>
            <person name="Garvin D.F."/>
            <person name="Mockler T.C."/>
            <person name="Schmutz J."/>
            <person name="Rokhsar D."/>
            <person name="Bevan M.W."/>
        </authorList>
    </citation>
    <scope>NUCLEOTIDE SEQUENCE</scope>
    <source>
        <strain evidence="2">Bd21</strain>
    </source>
</reference>
<organism evidence="2">
    <name type="scientific">Brachypodium distachyon</name>
    <name type="common">Purple false brome</name>
    <name type="synonym">Trachynia distachya</name>
    <dbReference type="NCBI Taxonomy" id="15368"/>
    <lineage>
        <taxon>Eukaryota</taxon>
        <taxon>Viridiplantae</taxon>
        <taxon>Streptophyta</taxon>
        <taxon>Embryophyta</taxon>
        <taxon>Tracheophyta</taxon>
        <taxon>Spermatophyta</taxon>
        <taxon>Magnoliopsida</taxon>
        <taxon>Liliopsida</taxon>
        <taxon>Poales</taxon>
        <taxon>Poaceae</taxon>
        <taxon>BOP clade</taxon>
        <taxon>Pooideae</taxon>
        <taxon>Stipodae</taxon>
        <taxon>Brachypodieae</taxon>
        <taxon>Brachypodium</taxon>
    </lineage>
</organism>
<sequence>MPLRKNLDPQPSICSRRRLLPSAPPHRAAAPTLVLLLMEPLPRPPIPKSLMPVEIKSAAAARLRSLPPPPVLVRGGRALAASPDVRHAALPSPQMTSPTQRRPPPSLGAEDASNRRPPPLPAATLPFVAAWDAIAEDAAVAHRPSIAAIISCALSPSYHRADAAALHHHHPRPGHVLLISLSSSSIYVCLPFV</sequence>
<evidence type="ECO:0000313" key="4">
    <source>
        <dbReference type="Proteomes" id="UP000008810"/>
    </source>
</evidence>
<dbReference type="InParanoid" id="A0A0Q3NTQ5"/>
<gene>
    <name evidence="2" type="ORF">BRADI_1g57126v3</name>
</gene>
<dbReference type="Gramene" id="KQK20854">
    <property type="protein sequence ID" value="KQK20854"/>
    <property type="gene ID" value="BRADI_1g57126v3"/>
</dbReference>
<dbReference type="Proteomes" id="UP000008810">
    <property type="component" value="Chromosome 1"/>
</dbReference>
<evidence type="ECO:0000313" key="2">
    <source>
        <dbReference type="EMBL" id="KQK20854.1"/>
    </source>
</evidence>
<protein>
    <submittedName>
        <fullName evidence="2 3">Uncharacterized protein</fullName>
    </submittedName>
</protein>